<accession>A0A7T8QWY9</accession>
<protein>
    <submittedName>
        <fullName evidence="2">Uncharacterized protein</fullName>
    </submittedName>
</protein>
<reference evidence="3" key="1">
    <citation type="submission" date="2021-01" db="EMBL/GenBank/DDBJ databases">
        <title>Caligus Genome Assembly.</title>
        <authorList>
            <person name="Gallardo-Escarate C."/>
        </authorList>
    </citation>
    <scope>NUCLEOTIDE SEQUENCE [LARGE SCALE GENOMIC DNA]</scope>
</reference>
<sequence length="235" mass="26517">MLSVITPGSTQQCIPSTSSYVHGDYHARWQTSSWAQHPAAYFFPGGGSPYPSSTPYHPVKSRKDYSKPLYVDCSIEYELPNAPKVPKHSEPILMIHPDYSSNKSNPTPSAQKTVQHSRSLKRSYGQSFSEEIMLSQGMCPTKPPLETPPLSQFHSAPTSLQEEQPSSRWDTLTQPLTSFTLFKQQQQQQQHSSLQKTLQHGFAKRKSGISTKTPNESPNRCRCYEKQPHSHALWT</sequence>
<dbReference type="Proteomes" id="UP000595437">
    <property type="component" value="Chromosome 2"/>
</dbReference>
<proteinExistence type="predicted"/>
<organism evidence="2 3">
    <name type="scientific">Caligus rogercresseyi</name>
    <name type="common">Sea louse</name>
    <dbReference type="NCBI Taxonomy" id="217165"/>
    <lineage>
        <taxon>Eukaryota</taxon>
        <taxon>Metazoa</taxon>
        <taxon>Ecdysozoa</taxon>
        <taxon>Arthropoda</taxon>
        <taxon>Crustacea</taxon>
        <taxon>Multicrustacea</taxon>
        <taxon>Hexanauplia</taxon>
        <taxon>Copepoda</taxon>
        <taxon>Siphonostomatoida</taxon>
        <taxon>Caligidae</taxon>
        <taxon>Caligus</taxon>
    </lineage>
</organism>
<feature type="region of interest" description="Disordered" evidence="1">
    <location>
        <begin position="137"/>
        <end position="169"/>
    </location>
</feature>
<feature type="compositionally biased region" description="Polar residues" evidence="1">
    <location>
        <begin position="208"/>
        <end position="218"/>
    </location>
</feature>
<keyword evidence="3" id="KW-1185">Reference proteome</keyword>
<feature type="compositionally biased region" description="Polar residues" evidence="1">
    <location>
        <begin position="149"/>
        <end position="169"/>
    </location>
</feature>
<dbReference type="EMBL" id="CP045891">
    <property type="protein sequence ID" value="QQP58053.1"/>
    <property type="molecule type" value="Genomic_DNA"/>
</dbReference>
<evidence type="ECO:0000256" key="1">
    <source>
        <dbReference type="SAM" id="MobiDB-lite"/>
    </source>
</evidence>
<gene>
    <name evidence="2" type="ORF">FKW44_003248</name>
</gene>
<dbReference type="AlphaFoldDB" id="A0A7T8QWY9"/>
<evidence type="ECO:0000313" key="3">
    <source>
        <dbReference type="Proteomes" id="UP000595437"/>
    </source>
</evidence>
<name>A0A7T8QWY9_CALRO</name>
<evidence type="ECO:0000313" key="2">
    <source>
        <dbReference type="EMBL" id="QQP58053.1"/>
    </source>
</evidence>
<feature type="compositionally biased region" description="Low complexity" evidence="1">
    <location>
        <begin position="183"/>
        <end position="200"/>
    </location>
</feature>
<feature type="region of interest" description="Disordered" evidence="1">
    <location>
        <begin position="183"/>
        <end position="235"/>
    </location>
</feature>
<dbReference type="OrthoDB" id="6381270at2759"/>